<comment type="caution">
    <text evidence="2">The sequence shown here is derived from an EMBL/GenBank/DDBJ whole genome shotgun (WGS) entry which is preliminary data.</text>
</comment>
<evidence type="ECO:0000313" key="2">
    <source>
        <dbReference type="EMBL" id="KAA1079087.1"/>
    </source>
</evidence>
<name>A0A5B0MPY5_PUCGR</name>
<evidence type="ECO:0000313" key="3">
    <source>
        <dbReference type="EMBL" id="KAA1094819.1"/>
    </source>
</evidence>
<feature type="compositionally biased region" description="Basic and acidic residues" evidence="1">
    <location>
        <begin position="439"/>
        <end position="449"/>
    </location>
</feature>
<proteinExistence type="predicted"/>
<organism evidence="2 5">
    <name type="scientific">Puccinia graminis f. sp. tritici</name>
    <dbReference type="NCBI Taxonomy" id="56615"/>
    <lineage>
        <taxon>Eukaryota</taxon>
        <taxon>Fungi</taxon>
        <taxon>Dikarya</taxon>
        <taxon>Basidiomycota</taxon>
        <taxon>Pucciniomycotina</taxon>
        <taxon>Pucciniomycetes</taxon>
        <taxon>Pucciniales</taxon>
        <taxon>Pucciniaceae</taxon>
        <taxon>Puccinia</taxon>
    </lineage>
</organism>
<protein>
    <submittedName>
        <fullName evidence="2">Uncharacterized protein</fullName>
    </submittedName>
</protein>
<keyword evidence="4" id="KW-1185">Reference proteome</keyword>
<feature type="compositionally biased region" description="Polar residues" evidence="1">
    <location>
        <begin position="768"/>
        <end position="781"/>
    </location>
</feature>
<feature type="region of interest" description="Disordered" evidence="1">
    <location>
        <begin position="569"/>
        <end position="601"/>
    </location>
</feature>
<dbReference type="OrthoDB" id="2497349at2759"/>
<evidence type="ECO:0000256" key="1">
    <source>
        <dbReference type="SAM" id="MobiDB-lite"/>
    </source>
</evidence>
<reference evidence="4 5" key="1">
    <citation type="submission" date="2019-05" db="EMBL/GenBank/DDBJ databases">
        <title>Emergence of the Ug99 lineage of the wheat stem rust pathogen through somatic hybridization.</title>
        <authorList>
            <person name="Li F."/>
            <person name="Upadhyaya N.M."/>
            <person name="Sperschneider J."/>
            <person name="Matny O."/>
            <person name="Nguyen-Phuc H."/>
            <person name="Mago R."/>
            <person name="Raley C."/>
            <person name="Miller M.E."/>
            <person name="Silverstein K.A.T."/>
            <person name="Henningsen E."/>
            <person name="Hirsch C.D."/>
            <person name="Visser B."/>
            <person name="Pretorius Z.A."/>
            <person name="Steffenson B.J."/>
            <person name="Schwessinger B."/>
            <person name="Dodds P.N."/>
            <person name="Figueroa M."/>
        </authorList>
    </citation>
    <scope>NUCLEOTIDE SEQUENCE [LARGE SCALE GENOMIC DNA]</scope>
    <source>
        <strain evidence="3">21-0</strain>
        <strain evidence="2 5">Ug99</strain>
    </source>
</reference>
<feature type="region of interest" description="Disordered" evidence="1">
    <location>
        <begin position="641"/>
        <end position="675"/>
    </location>
</feature>
<evidence type="ECO:0000313" key="5">
    <source>
        <dbReference type="Proteomes" id="UP000325313"/>
    </source>
</evidence>
<dbReference type="EMBL" id="VDEP01000444">
    <property type="protein sequence ID" value="KAA1079087.1"/>
    <property type="molecule type" value="Genomic_DNA"/>
</dbReference>
<sequence>MQLRVITPGPSSQLPEELLTHRVDHSVDVFHKKSRPYAKISVPPGYTENQALCQQFGISPHSLLCMEPALWRQQIVDQVIFDLSKECIQITLINGSSSLYSFAECQQIFDQRAGLQPKSSPASRKSTLYSKIKPVLLSHLDPLISRIQHNGHTAADLKQLCRMSSYQLAVLKKKARPHLLTPTIVQVALDERRAKQEKAKPTLPKKNTVRKKTSSILGASSKNRKLRIKSAPTPENENPPSALPDFTSTFQLEAADLHQLAYHLSAYRSTLVDFFQSAVLPILRAELPQLYSLWVLESQIQLQRESFQEHSLQLANILHENHALENFQRLHSTRYQSDLLRDLKEWCQAATVAHSCEQEFSSADTSLNEPSSIHQTVLKSPLSSPRGLISRADTMSKDAKTFSQSTLRTLPMTSIWPLISTSPSAPLSNNVDAESRVHVDSDRFSRERTPSLSPPSKVLSQSRFPPHSILDLPFLILEQGLLLSIKSEKQRQLAIEIGIKLAEERLEIEKLNESFLILKLLEEERDARDQFSGISRLSDIITTSRLSAGLHGSEANIAQHATIKGALAGSKPIPVDGSGANADTSPKTSYRPPSKSSELKRRQCIKRKTWLAATRRLDCRLVGQDQQAHEMQVWPEPIFLKNSNRKRRKDRNGSETGSSSVSEDGLRSSETKRRKRGGELIGEIVEIAHDGKRGDNAQDFGQLAWVKLATNNSDPGTSDRILVSAPISASGSIGMTVDSATRSATNWLVNQEVIAELPHPIDDDGPSSPGSKTLDQTSSVGERSEELTMENLKLFTQNDKVFESLTGECSNGNQSEVDSDWPR</sequence>
<evidence type="ECO:0000313" key="4">
    <source>
        <dbReference type="Proteomes" id="UP000324748"/>
    </source>
</evidence>
<feature type="region of interest" description="Disordered" evidence="1">
    <location>
        <begin position="223"/>
        <end position="243"/>
    </location>
</feature>
<dbReference type="Proteomes" id="UP000325313">
    <property type="component" value="Unassembled WGS sequence"/>
</dbReference>
<gene>
    <name evidence="3" type="ORF">PGT21_030845</name>
    <name evidence="2" type="ORF">PGTUg99_016046</name>
</gene>
<feature type="region of interest" description="Disordered" evidence="1">
    <location>
        <begin position="439"/>
        <end position="460"/>
    </location>
</feature>
<dbReference type="Proteomes" id="UP000324748">
    <property type="component" value="Unassembled WGS sequence"/>
</dbReference>
<dbReference type="EMBL" id="VSWC01000079">
    <property type="protein sequence ID" value="KAA1094819.1"/>
    <property type="molecule type" value="Genomic_DNA"/>
</dbReference>
<dbReference type="AlphaFoldDB" id="A0A5B0MPY5"/>
<feature type="region of interest" description="Disordered" evidence="1">
    <location>
        <begin position="758"/>
        <end position="787"/>
    </location>
</feature>
<accession>A0A5B0MPY5</accession>